<accession>A0A481YRU7</accession>
<protein>
    <submittedName>
        <fullName evidence="1">Uncharacterized protein</fullName>
    </submittedName>
</protein>
<proteinExistence type="predicted"/>
<gene>
    <name evidence="1" type="ORF">LCMAC101_05260</name>
</gene>
<evidence type="ECO:0000313" key="1">
    <source>
        <dbReference type="EMBL" id="QBK85931.1"/>
    </source>
</evidence>
<dbReference type="EMBL" id="MK500328">
    <property type="protein sequence ID" value="QBK85931.1"/>
    <property type="molecule type" value="Genomic_DNA"/>
</dbReference>
<sequence length="86" mass="10134">MDTLHLSGYILGNSGILEKHDEFFEKAIMRTGGFRRHLDNVMNAENGDVLMYFTIIFKHKDGSIRNFSMYLTEEAIENFRIFIRQK</sequence>
<organism evidence="1">
    <name type="scientific">Marseillevirus LCMAC101</name>
    <dbReference type="NCBI Taxonomy" id="2506602"/>
    <lineage>
        <taxon>Viruses</taxon>
        <taxon>Varidnaviria</taxon>
        <taxon>Bamfordvirae</taxon>
        <taxon>Nucleocytoviricota</taxon>
        <taxon>Megaviricetes</taxon>
        <taxon>Pimascovirales</taxon>
        <taxon>Pimascovirales incertae sedis</taxon>
        <taxon>Marseilleviridae</taxon>
    </lineage>
</organism>
<reference evidence="1" key="1">
    <citation type="journal article" date="2019" name="MBio">
        <title>Virus Genomes from Deep Sea Sediments Expand the Ocean Megavirome and Support Independent Origins of Viral Gigantism.</title>
        <authorList>
            <person name="Backstrom D."/>
            <person name="Yutin N."/>
            <person name="Jorgensen S.L."/>
            <person name="Dharamshi J."/>
            <person name="Homa F."/>
            <person name="Zaremba-Niedwiedzka K."/>
            <person name="Spang A."/>
            <person name="Wolf Y.I."/>
            <person name="Koonin E.V."/>
            <person name="Ettema T.J."/>
        </authorList>
    </citation>
    <scope>NUCLEOTIDE SEQUENCE</scope>
</reference>
<name>A0A481YRU7_9VIRU</name>